<dbReference type="AlphaFoldDB" id="A0A317T4B5"/>
<dbReference type="EMBL" id="PYWC01000003">
    <property type="protein sequence ID" value="PWW80286.1"/>
    <property type="molecule type" value="Genomic_DNA"/>
</dbReference>
<name>A0A317T4B5_9PEZI</name>
<comment type="caution">
    <text evidence="2">The sequence shown here is derived from an EMBL/GenBank/DDBJ whole genome shotgun (WGS) entry which is preliminary data.</text>
</comment>
<evidence type="ECO:0000256" key="1">
    <source>
        <dbReference type="SAM" id="MobiDB-lite"/>
    </source>
</evidence>
<organism evidence="2 3">
    <name type="scientific">Tuber magnatum</name>
    <name type="common">white Piedmont truffle</name>
    <dbReference type="NCBI Taxonomy" id="42249"/>
    <lineage>
        <taxon>Eukaryota</taxon>
        <taxon>Fungi</taxon>
        <taxon>Dikarya</taxon>
        <taxon>Ascomycota</taxon>
        <taxon>Pezizomycotina</taxon>
        <taxon>Pezizomycetes</taxon>
        <taxon>Pezizales</taxon>
        <taxon>Tuberaceae</taxon>
        <taxon>Tuber</taxon>
    </lineage>
</organism>
<feature type="region of interest" description="Disordered" evidence="1">
    <location>
        <begin position="1"/>
        <end position="22"/>
    </location>
</feature>
<gene>
    <name evidence="2" type="ORF">C7212DRAFT_311131</name>
</gene>
<evidence type="ECO:0000313" key="2">
    <source>
        <dbReference type="EMBL" id="PWW80286.1"/>
    </source>
</evidence>
<accession>A0A317T4B5</accession>
<feature type="non-terminal residue" evidence="2">
    <location>
        <position position="174"/>
    </location>
</feature>
<reference evidence="2 3" key="1">
    <citation type="submission" date="2018-03" db="EMBL/GenBank/DDBJ databases">
        <title>Genomes of Pezizomycetes fungi and the evolution of truffles.</title>
        <authorList>
            <person name="Murat C."/>
            <person name="Payen T."/>
            <person name="Noel B."/>
            <person name="Kuo A."/>
            <person name="Martin F.M."/>
        </authorList>
    </citation>
    <scope>NUCLEOTIDE SEQUENCE [LARGE SCALE GENOMIC DNA]</scope>
    <source>
        <strain evidence="2">091103-1</strain>
    </source>
</reference>
<keyword evidence="3" id="KW-1185">Reference proteome</keyword>
<sequence>MSRRSARLTTVSSTEKSERLHADRMASVSAEVADNYLALAVLRPGNPHEYPGLNRVLPSPAWVAFLATLPKIVGDNCNVYPYIVHFPTIGNKKRLKRLLNSGPKGATSSEQEAHQQSTHLKEQITAVNGAVGVGSASNPSSSKGTVYVFANQLAKSGEAYPGVVNFPDGPARQI</sequence>
<dbReference type="Proteomes" id="UP000246991">
    <property type="component" value="Unassembled WGS sequence"/>
</dbReference>
<protein>
    <submittedName>
        <fullName evidence="2">Uncharacterized protein</fullName>
    </submittedName>
</protein>
<dbReference type="OrthoDB" id="10400545at2759"/>
<evidence type="ECO:0000313" key="3">
    <source>
        <dbReference type="Proteomes" id="UP000246991"/>
    </source>
</evidence>
<proteinExistence type="predicted"/>